<proteinExistence type="predicted"/>
<dbReference type="GO" id="GO:0004553">
    <property type="term" value="F:hydrolase activity, hydrolyzing O-glycosyl compounds"/>
    <property type="evidence" value="ECO:0007669"/>
    <property type="project" value="InterPro"/>
</dbReference>
<accession>A0AAD6GDL2</accession>
<keyword evidence="1" id="KW-0378">Hydrolase</keyword>
<dbReference type="InterPro" id="IPR048913">
    <property type="entry name" value="BetaGal_gal-bd"/>
</dbReference>
<evidence type="ECO:0000256" key="1">
    <source>
        <dbReference type="ARBA" id="ARBA00022801"/>
    </source>
</evidence>
<dbReference type="Pfam" id="PF21467">
    <property type="entry name" value="BetaGal_gal-bd"/>
    <property type="match status" value="1"/>
</dbReference>
<evidence type="ECO:0000256" key="2">
    <source>
        <dbReference type="ARBA" id="ARBA00023295"/>
    </source>
</evidence>
<gene>
    <name evidence="5" type="ORF">N7494_009625</name>
</gene>
<dbReference type="EMBL" id="JAQIZZ010000007">
    <property type="protein sequence ID" value="KAJ5533073.1"/>
    <property type="molecule type" value="Genomic_DNA"/>
</dbReference>
<dbReference type="FunFam" id="2.60.120.260:FF:000049">
    <property type="entry name" value="Beta-galactosidase"/>
    <property type="match status" value="1"/>
</dbReference>
<evidence type="ECO:0000313" key="5">
    <source>
        <dbReference type="EMBL" id="KAJ5533073.1"/>
    </source>
</evidence>
<evidence type="ECO:0000313" key="6">
    <source>
        <dbReference type="Proteomes" id="UP001220324"/>
    </source>
</evidence>
<dbReference type="PANTHER" id="PTHR23421">
    <property type="entry name" value="BETA-GALACTOSIDASE RELATED"/>
    <property type="match status" value="1"/>
</dbReference>
<protein>
    <recommendedName>
        <fullName evidence="7">Beta-galactosidase</fullName>
    </recommendedName>
</protein>
<feature type="domain" description="Beta-galactosidase 1-like first all-beta" evidence="3">
    <location>
        <begin position="57"/>
        <end position="169"/>
    </location>
</feature>
<dbReference type="AlphaFoldDB" id="A0AAD6GDL2"/>
<evidence type="ECO:0000259" key="4">
    <source>
        <dbReference type="Pfam" id="PF21467"/>
    </source>
</evidence>
<dbReference type="InterPro" id="IPR008979">
    <property type="entry name" value="Galactose-bd-like_sf"/>
</dbReference>
<dbReference type="Gene3D" id="2.60.120.260">
    <property type="entry name" value="Galactose-binding domain-like"/>
    <property type="match status" value="2"/>
</dbReference>
<reference evidence="5 6" key="1">
    <citation type="journal article" date="2023" name="IMA Fungus">
        <title>Comparative genomic study of the Penicillium genus elucidates a diverse pangenome and 15 lateral gene transfer events.</title>
        <authorList>
            <person name="Petersen C."/>
            <person name="Sorensen T."/>
            <person name="Nielsen M.R."/>
            <person name="Sondergaard T.E."/>
            <person name="Sorensen J.L."/>
            <person name="Fitzpatrick D.A."/>
            <person name="Frisvad J.C."/>
            <person name="Nielsen K.L."/>
        </authorList>
    </citation>
    <scope>NUCLEOTIDE SEQUENCE [LARGE SCALE GENOMIC DNA]</scope>
    <source>
        <strain evidence="5 6">IBT 35679</strain>
    </source>
</reference>
<dbReference type="Pfam" id="PF21317">
    <property type="entry name" value="BetaGal_ABD_1"/>
    <property type="match status" value="1"/>
</dbReference>
<name>A0AAD6GDL2_9EURO</name>
<sequence>MNEIYHAIREMIGAYVGNDSIPDLVPESPLITIPSIKLEPAVSMFDALPDPIRKTTPVNMEAVGQSTGFILYRHTATAAISGVVKTGDQPRDRVLVYVNGKRVGVIDSTYEVPNTVSVTLKKHDVLDLLIENMGRVNFGSKIVDQRKGIVGNVTVDGIVLSNWELYPLPLTTPPAAATATPQVTTTSGPIFYTGSFDVDTVGDTFLELPGWTKGAVWVNGVNLGRYWVIGPQQTLYLPGVYLRETGNSITVLALEPTGDEGEVRGITTRNWGNNPDPDM</sequence>
<keyword evidence="6" id="KW-1185">Reference proteome</keyword>
<feature type="domain" description="Beta-galactosidase galactose-binding" evidence="4">
    <location>
        <begin position="189"/>
        <end position="247"/>
    </location>
</feature>
<dbReference type="InterPro" id="IPR048912">
    <property type="entry name" value="BetaGal1-like_ABD1"/>
</dbReference>
<dbReference type="Proteomes" id="UP001220324">
    <property type="component" value="Unassembled WGS sequence"/>
</dbReference>
<evidence type="ECO:0008006" key="7">
    <source>
        <dbReference type="Google" id="ProtNLM"/>
    </source>
</evidence>
<keyword evidence="2" id="KW-0326">Glycosidase</keyword>
<comment type="caution">
    <text evidence="5">The sequence shown here is derived from an EMBL/GenBank/DDBJ whole genome shotgun (WGS) entry which is preliminary data.</text>
</comment>
<evidence type="ECO:0000259" key="3">
    <source>
        <dbReference type="Pfam" id="PF21317"/>
    </source>
</evidence>
<dbReference type="InterPro" id="IPR001944">
    <property type="entry name" value="Glycoside_Hdrlase_35"/>
</dbReference>
<organism evidence="5 6">
    <name type="scientific">Penicillium frequentans</name>
    <dbReference type="NCBI Taxonomy" id="3151616"/>
    <lineage>
        <taxon>Eukaryota</taxon>
        <taxon>Fungi</taxon>
        <taxon>Dikarya</taxon>
        <taxon>Ascomycota</taxon>
        <taxon>Pezizomycotina</taxon>
        <taxon>Eurotiomycetes</taxon>
        <taxon>Eurotiomycetidae</taxon>
        <taxon>Eurotiales</taxon>
        <taxon>Aspergillaceae</taxon>
        <taxon>Penicillium</taxon>
    </lineage>
</organism>
<dbReference type="SUPFAM" id="SSF49785">
    <property type="entry name" value="Galactose-binding domain-like"/>
    <property type="match status" value="1"/>
</dbReference>
<dbReference type="GO" id="GO:0005975">
    <property type="term" value="P:carbohydrate metabolic process"/>
    <property type="evidence" value="ECO:0007669"/>
    <property type="project" value="InterPro"/>
</dbReference>